<dbReference type="Proteomes" id="UP001569153">
    <property type="component" value="Unassembled WGS sequence"/>
</dbReference>
<sequence>MTERKQGRRCALAAEETKHQIITVAAQMFCELGYERVSLRNISEKAGVSHSLIRHHFGSKENIWYSISDSLHEYMLAYMKHILQEMPQGLTANTTLYLFITRMQAHMLIRKEPIQFIADAVRQAGELLDYFIDSVGEIEAVVYKLEADYNRDFPETPIRIEEIKWQSIMSAHAAASLTPFMKETWANETTCESQCLLNHWQIFNQSMVRKLHIAPQDELKPTSLNEIVYEVECKMNCNRKSDLSE</sequence>
<dbReference type="PRINTS" id="PR00455">
    <property type="entry name" value="HTHTETR"/>
</dbReference>
<dbReference type="InterPro" id="IPR050624">
    <property type="entry name" value="HTH-type_Tx_Regulator"/>
</dbReference>
<organism evidence="4 5">
    <name type="scientific">Vibrio cortegadensis</name>
    <dbReference type="NCBI Taxonomy" id="1328770"/>
    <lineage>
        <taxon>Bacteria</taxon>
        <taxon>Pseudomonadati</taxon>
        <taxon>Pseudomonadota</taxon>
        <taxon>Gammaproteobacteria</taxon>
        <taxon>Vibrionales</taxon>
        <taxon>Vibrionaceae</taxon>
        <taxon>Vibrio</taxon>
    </lineage>
</organism>
<feature type="DNA-binding region" description="H-T-H motif" evidence="2">
    <location>
        <begin position="38"/>
        <end position="57"/>
    </location>
</feature>
<feature type="domain" description="HTH tetR-type" evidence="3">
    <location>
        <begin position="15"/>
        <end position="75"/>
    </location>
</feature>
<proteinExistence type="predicted"/>
<dbReference type="RefSeq" id="WP_113797875.1">
    <property type="nucleotide sequence ID" value="NZ_AP025473.1"/>
</dbReference>
<accession>A0ABV4M9G0</accession>
<dbReference type="InterPro" id="IPR001647">
    <property type="entry name" value="HTH_TetR"/>
</dbReference>
<dbReference type="PANTHER" id="PTHR43479:SF12">
    <property type="entry name" value="TRANSCRIPTIONAL REGULATORY PROTEIN"/>
    <property type="match status" value="1"/>
</dbReference>
<reference evidence="4 5" key="1">
    <citation type="submission" date="2024-06" db="EMBL/GenBank/DDBJ databases">
        <authorList>
            <person name="Steensen K."/>
            <person name="Seneca J."/>
            <person name="Bartlau N."/>
            <person name="Yu A.X."/>
            <person name="Polz M.F."/>
        </authorList>
    </citation>
    <scope>NUCLEOTIDE SEQUENCE [LARGE SCALE GENOMIC DNA]</scope>
    <source>
        <strain evidence="4 5">FF146</strain>
    </source>
</reference>
<dbReference type="Gene3D" id="1.10.357.10">
    <property type="entry name" value="Tetracycline Repressor, domain 2"/>
    <property type="match status" value="1"/>
</dbReference>
<dbReference type="EMBL" id="JBGOOT010000012">
    <property type="protein sequence ID" value="MEZ8196161.1"/>
    <property type="molecule type" value="Genomic_DNA"/>
</dbReference>
<dbReference type="PANTHER" id="PTHR43479">
    <property type="entry name" value="ACREF/ENVCD OPERON REPRESSOR-RELATED"/>
    <property type="match status" value="1"/>
</dbReference>
<evidence type="ECO:0000256" key="2">
    <source>
        <dbReference type="PROSITE-ProRule" id="PRU00335"/>
    </source>
</evidence>
<dbReference type="Pfam" id="PF00440">
    <property type="entry name" value="TetR_N"/>
    <property type="match status" value="1"/>
</dbReference>
<gene>
    <name evidence="4" type="ORF">ACED38_14885</name>
</gene>
<protein>
    <submittedName>
        <fullName evidence="4">TetR/AcrR family transcriptional regulator</fullName>
    </submittedName>
</protein>
<dbReference type="SUPFAM" id="SSF46689">
    <property type="entry name" value="Homeodomain-like"/>
    <property type="match status" value="1"/>
</dbReference>
<keyword evidence="1 2" id="KW-0238">DNA-binding</keyword>
<keyword evidence="5" id="KW-1185">Reference proteome</keyword>
<comment type="caution">
    <text evidence="4">The sequence shown here is derived from an EMBL/GenBank/DDBJ whole genome shotgun (WGS) entry which is preliminary data.</text>
</comment>
<evidence type="ECO:0000313" key="4">
    <source>
        <dbReference type="EMBL" id="MEZ8196161.1"/>
    </source>
</evidence>
<dbReference type="InterPro" id="IPR009057">
    <property type="entry name" value="Homeodomain-like_sf"/>
</dbReference>
<evidence type="ECO:0000256" key="1">
    <source>
        <dbReference type="ARBA" id="ARBA00023125"/>
    </source>
</evidence>
<name>A0ABV4M9G0_9VIBR</name>
<evidence type="ECO:0000259" key="3">
    <source>
        <dbReference type="PROSITE" id="PS50977"/>
    </source>
</evidence>
<dbReference type="PROSITE" id="PS50977">
    <property type="entry name" value="HTH_TETR_2"/>
    <property type="match status" value="1"/>
</dbReference>
<evidence type="ECO:0000313" key="5">
    <source>
        <dbReference type="Proteomes" id="UP001569153"/>
    </source>
</evidence>